<dbReference type="SUPFAM" id="SSF48498">
    <property type="entry name" value="Tetracyclin repressor-like, C-terminal domain"/>
    <property type="match status" value="1"/>
</dbReference>
<dbReference type="InterPro" id="IPR009057">
    <property type="entry name" value="Homeodomain-like_sf"/>
</dbReference>
<dbReference type="GO" id="GO:0003700">
    <property type="term" value="F:DNA-binding transcription factor activity"/>
    <property type="evidence" value="ECO:0007669"/>
    <property type="project" value="TreeGrafter"/>
</dbReference>
<dbReference type="InterPro" id="IPR036271">
    <property type="entry name" value="Tet_transcr_reg_TetR-rel_C_sf"/>
</dbReference>
<dbReference type="InterPro" id="IPR025996">
    <property type="entry name" value="MT1864/Rv1816-like_C"/>
</dbReference>
<dbReference type="RefSeq" id="WP_091810804.1">
    <property type="nucleotide sequence ID" value="NZ_CP016353.1"/>
</dbReference>
<dbReference type="STRING" id="530584.SAMN05421630_1173"/>
<proteinExistence type="predicted"/>
<protein>
    <submittedName>
        <fullName evidence="1">DNA-binding transcriptional regulator, AcrR family</fullName>
    </submittedName>
</protein>
<keyword evidence="1" id="KW-0238">DNA-binding</keyword>
<dbReference type="InterPro" id="IPR050109">
    <property type="entry name" value="HTH-type_TetR-like_transc_reg"/>
</dbReference>
<reference evidence="1 2" key="1">
    <citation type="submission" date="2016-10" db="EMBL/GenBank/DDBJ databases">
        <authorList>
            <person name="de Groot N.N."/>
        </authorList>
    </citation>
    <scope>NUCLEOTIDE SEQUENCE [LARGE SCALE GENOMIC DNA]</scope>
    <source>
        <strain evidence="1 2">CGMCC 4.5506</strain>
    </source>
</reference>
<dbReference type="PROSITE" id="PS50977">
    <property type="entry name" value="HTH_TETR_2"/>
    <property type="match status" value="1"/>
</dbReference>
<name>A0A222VKI5_9PSEU</name>
<dbReference type="KEGG" id="pmad:BAY61_03545"/>
<evidence type="ECO:0000313" key="2">
    <source>
        <dbReference type="Proteomes" id="UP000199494"/>
    </source>
</evidence>
<dbReference type="Pfam" id="PF13305">
    <property type="entry name" value="TetR_C_33"/>
    <property type="match status" value="1"/>
</dbReference>
<dbReference type="SUPFAM" id="SSF46689">
    <property type="entry name" value="Homeodomain-like"/>
    <property type="match status" value="1"/>
</dbReference>
<organism evidence="1 2">
    <name type="scientific">Prauserella marina</name>
    <dbReference type="NCBI Taxonomy" id="530584"/>
    <lineage>
        <taxon>Bacteria</taxon>
        <taxon>Bacillati</taxon>
        <taxon>Actinomycetota</taxon>
        <taxon>Actinomycetes</taxon>
        <taxon>Pseudonocardiales</taxon>
        <taxon>Pseudonocardiaceae</taxon>
        <taxon>Prauserella</taxon>
    </lineage>
</organism>
<dbReference type="Gene3D" id="1.10.357.10">
    <property type="entry name" value="Tetracycline Repressor, domain 2"/>
    <property type="match status" value="1"/>
</dbReference>
<dbReference type="Proteomes" id="UP000199494">
    <property type="component" value="Unassembled WGS sequence"/>
</dbReference>
<dbReference type="PANTHER" id="PTHR30055">
    <property type="entry name" value="HTH-TYPE TRANSCRIPTIONAL REGULATOR RUTR"/>
    <property type="match status" value="1"/>
</dbReference>
<evidence type="ECO:0000313" key="1">
    <source>
        <dbReference type="EMBL" id="SDE01412.1"/>
    </source>
</evidence>
<dbReference type="Pfam" id="PF00440">
    <property type="entry name" value="TetR_N"/>
    <property type="match status" value="1"/>
</dbReference>
<dbReference type="InterPro" id="IPR001647">
    <property type="entry name" value="HTH_TetR"/>
</dbReference>
<sequence>MPRPRTHDEALRAKLLTRASELLGARGASALSLRKLAAEAGTSTTAVYSLFGGKSDLVNALYADGFRRFGERLRAVEASGDVVRDLVALGLGYRDGALSDPHLYSAMFSGAVPGFEPNGTTSALARNALEPLWDTARAGIESGVFSAETPGLVAVNCWGCAHGLVSLELNTSLSSGVDFRGTYERALSATVRGWLA</sequence>
<accession>A0A222VKI5</accession>
<gene>
    <name evidence="1" type="ORF">SAMN05421630_1173</name>
</gene>
<dbReference type="GO" id="GO:0000976">
    <property type="term" value="F:transcription cis-regulatory region binding"/>
    <property type="evidence" value="ECO:0007669"/>
    <property type="project" value="TreeGrafter"/>
</dbReference>
<keyword evidence="2" id="KW-1185">Reference proteome</keyword>
<dbReference type="PANTHER" id="PTHR30055:SF234">
    <property type="entry name" value="HTH-TYPE TRANSCRIPTIONAL REGULATOR BETI"/>
    <property type="match status" value="1"/>
</dbReference>
<dbReference type="AlphaFoldDB" id="A0A222VKI5"/>
<dbReference type="EMBL" id="FMZE01000017">
    <property type="protein sequence ID" value="SDE01412.1"/>
    <property type="molecule type" value="Genomic_DNA"/>
</dbReference>
<dbReference type="OrthoDB" id="4709966at2"/>